<feature type="transmembrane region" description="Helical" evidence="7">
    <location>
        <begin position="73"/>
        <end position="99"/>
    </location>
</feature>
<keyword evidence="4 7" id="KW-0812">Transmembrane</keyword>
<dbReference type="PANTHER" id="PTHR32243:SF18">
    <property type="entry name" value="INNER MEMBRANE ABC TRANSPORTER PERMEASE PROTEIN YCJP"/>
    <property type="match status" value="1"/>
</dbReference>
<name>A0ABU0JH99_9HYPH</name>
<sequence>MQHSPHRRLLGRGLAYAALALAAFLSFAPILWIGLTALKTQREALASPPIWRFVPQWQNFVEAWNSNDFSRSFLVTTSVSFLSVAITLIIAIPAGYALARYRRTWLTGMDIGFLIVRLLPEILFVTPLYVLYQAYGLFDTQIGIALAFQIFNLPYCIWLLRQFIAEVPVEIDEAALLDGARHWTLIWRIIVPIIVPGIVTAAILSFIAIWTNLLLPLTLTYNETPMVATTIANFQGYGSFNLPTMAAAAVISLLPQLLFFIFAQRYIVKGLTAGAVKG</sequence>
<organism evidence="9 10">
    <name type="scientific">Labrys wisconsinensis</name>
    <dbReference type="NCBI Taxonomy" id="425677"/>
    <lineage>
        <taxon>Bacteria</taxon>
        <taxon>Pseudomonadati</taxon>
        <taxon>Pseudomonadota</taxon>
        <taxon>Alphaproteobacteria</taxon>
        <taxon>Hyphomicrobiales</taxon>
        <taxon>Xanthobacteraceae</taxon>
        <taxon>Labrys</taxon>
    </lineage>
</organism>
<evidence type="ECO:0000256" key="7">
    <source>
        <dbReference type="RuleBase" id="RU363032"/>
    </source>
</evidence>
<evidence type="ECO:0000256" key="3">
    <source>
        <dbReference type="ARBA" id="ARBA00022475"/>
    </source>
</evidence>
<dbReference type="PROSITE" id="PS50928">
    <property type="entry name" value="ABC_TM1"/>
    <property type="match status" value="1"/>
</dbReference>
<comment type="similarity">
    <text evidence="7">Belongs to the binding-protein-dependent transport system permease family.</text>
</comment>
<keyword evidence="6 7" id="KW-0472">Membrane</keyword>
<reference evidence="9 10" key="1">
    <citation type="submission" date="2023-07" db="EMBL/GenBank/DDBJ databases">
        <title>Genomic Encyclopedia of Type Strains, Phase IV (KMG-IV): sequencing the most valuable type-strain genomes for metagenomic binning, comparative biology and taxonomic classification.</title>
        <authorList>
            <person name="Goeker M."/>
        </authorList>
    </citation>
    <scope>NUCLEOTIDE SEQUENCE [LARGE SCALE GENOMIC DNA]</scope>
    <source>
        <strain evidence="9 10">DSM 19619</strain>
    </source>
</reference>
<feature type="transmembrane region" description="Helical" evidence="7">
    <location>
        <begin position="185"/>
        <end position="210"/>
    </location>
</feature>
<dbReference type="SUPFAM" id="SSF161098">
    <property type="entry name" value="MetI-like"/>
    <property type="match status" value="1"/>
</dbReference>
<feature type="transmembrane region" description="Helical" evidence="7">
    <location>
        <begin position="111"/>
        <end position="132"/>
    </location>
</feature>
<evidence type="ECO:0000256" key="4">
    <source>
        <dbReference type="ARBA" id="ARBA00022692"/>
    </source>
</evidence>
<dbReference type="InterPro" id="IPR035906">
    <property type="entry name" value="MetI-like_sf"/>
</dbReference>
<comment type="subcellular location">
    <subcellularLocation>
        <location evidence="1 7">Cell membrane</location>
        <topology evidence="1 7">Multi-pass membrane protein</topology>
    </subcellularLocation>
</comment>
<evidence type="ECO:0000256" key="1">
    <source>
        <dbReference type="ARBA" id="ARBA00004651"/>
    </source>
</evidence>
<keyword evidence="2 7" id="KW-0813">Transport</keyword>
<accession>A0ABU0JH99</accession>
<keyword evidence="9" id="KW-0762">Sugar transport</keyword>
<feature type="transmembrane region" description="Helical" evidence="7">
    <location>
        <begin position="244"/>
        <end position="263"/>
    </location>
</feature>
<dbReference type="Gene3D" id="1.10.3720.10">
    <property type="entry name" value="MetI-like"/>
    <property type="match status" value="1"/>
</dbReference>
<comment type="caution">
    <text evidence="9">The sequence shown here is derived from an EMBL/GenBank/DDBJ whole genome shotgun (WGS) entry which is preliminary data.</text>
</comment>
<dbReference type="Pfam" id="PF00528">
    <property type="entry name" value="BPD_transp_1"/>
    <property type="match status" value="1"/>
</dbReference>
<dbReference type="RefSeq" id="WP_307282235.1">
    <property type="nucleotide sequence ID" value="NZ_JAUSVX010000017.1"/>
</dbReference>
<dbReference type="PANTHER" id="PTHR32243">
    <property type="entry name" value="MALTOSE TRANSPORT SYSTEM PERMEASE-RELATED"/>
    <property type="match status" value="1"/>
</dbReference>
<dbReference type="CDD" id="cd06261">
    <property type="entry name" value="TM_PBP2"/>
    <property type="match status" value="1"/>
</dbReference>
<keyword evidence="10" id="KW-1185">Reference proteome</keyword>
<evidence type="ECO:0000256" key="6">
    <source>
        <dbReference type="ARBA" id="ARBA00023136"/>
    </source>
</evidence>
<feature type="transmembrane region" description="Helical" evidence="7">
    <location>
        <begin position="14"/>
        <end position="35"/>
    </location>
</feature>
<feature type="transmembrane region" description="Helical" evidence="7">
    <location>
        <begin position="144"/>
        <end position="164"/>
    </location>
</feature>
<dbReference type="EMBL" id="JAUSVX010000017">
    <property type="protein sequence ID" value="MDQ0473667.1"/>
    <property type="molecule type" value="Genomic_DNA"/>
</dbReference>
<feature type="domain" description="ABC transmembrane type-1" evidence="8">
    <location>
        <begin position="73"/>
        <end position="263"/>
    </location>
</feature>
<keyword evidence="5 7" id="KW-1133">Transmembrane helix</keyword>
<evidence type="ECO:0000256" key="2">
    <source>
        <dbReference type="ARBA" id="ARBA00022448"/>
    </source>
</evidence>
<dbReference type="InterPro" id="IPR050901">
    <property type="entry name" value="BP-dep_ABC_trans_perm"/>
</dbReference>
<evidence type="ECO:0000259" key="8">
    <source>
        <dbReference type="PROSITE" id="PS50928"/>
    </source>
</evidence>
<evidence type="ECO:0000313" key="9">
    <source>
        <dbReference type="EMBL" id="MDQ0473667.1"/>
    </source>
</evidence>
<proteinExistence type="inferred from homology"/>
<dbReference type="InterPro" id="IPR000515">
    <property type="entry name" value="MetI-like"/>
</dbReference>
<protein>
    <submittedName>
        <fullName evidence="9">Multiple sugar transport system permease protein</fullName>
    </submittedName>
</protein>
<dbReference type="Proteomes" id="UP001242480">
    <property type="component" value="Unassembled WGS sequence"/>
</dbReference>
<evidence type="ECO:0000313" key="10">
    <source>
        <dbReference type="Proteomes" id="UP001242480"/>
    </source>
</evidence>
<evidence type="ECO:0000256" key="5">
    <source>
        <dbReference type="ARBA" id="ARBA00022989"/>
    </source>
</evidence>
<keyword evidence="3" id="KW-1003">Cell membrane</keyword>
<gene>
    <name evidence="9" type="ORF">QO011_006703</name>
</gene>